<proteinExistence type="predicted"/>
<keyword evidence="3" id="KW-1185">Reference proteome</keyword>
<evidence type="ECO:0000313" key="3">
    <source>
        <dbReference type="Proteomes" id="UP000324222"/>
    </source>
</evidence>
<name>A0A5B7CSV7_PORTR</name>
<keyword evidence="1" id="KW-0732">Signal</keyword>
<evidence type="ECO:0000256" key="1">
    <source>
        <dbReference type="SAM" id="SignalP"/>
    </source>
</evidence>
<gene>
    <name evidence="2" type="ORF">E2C01_005010</name>
</gene>
<dbReference type="Proteomes" id="UP000324222">
    <property type="component" value="Unassembled WGS sequence"/>
</dbReference>
<dbReference type="AlphaFoldDB" id="A0A5B7CSV7"/>
<evidence type="ECO:0000313" key="2">
    <source>
        <dbReference type="EMBL" id="MPC12325.1"/>
    </source>
</evidence>
<organism evidence="2 3">
    <name type="scientific">Portunus trituberculatus</name>
    <name type="common">Swimming crab</name>
    <name type="synonym">Neptunus trituberculatus</name>
    <dbReference type="NCBI Taxonomy" id="210409"/>
    <lineage>
        <taxon>Eukaryota</taxon>
        <taxon>Metazoa</taxon>
        <taxon>Ecdysozoa</taxon>
        <taxon>Arthropoda</taxon>
        <taxon>Crustacea</taxon>
        <taxon>Multicrustacea</taxon>
        <taxon>Malacostraca</taxon>
        <taxon>Eumalacostraca</taxon>
        <taxon>Eucarida</taxon>
        <taxon>Decapoda</taxon>
        <taxon>Pleocyemata</taxon>
        <taxon>Brachyura</taxon>
        <taxon>Eubrachyura</taxon>
        <taxon>Portunoidea</taxon>
        <taxon>Portunidae</taxon>
        <taxon>Portuninae</taxon>
        <taxon>Portunus</taxon>
    </lineage>
</organism>
<comment type="caution">
    <text evidence="2">The sequence shown here is derived from an EMBL/GenBank/DDBJ whole genome shotgun (WGS) entry which is preliminary data.</text>
</comment>
<feature type="signal peptide" evidence="1">
    <location>
        <begin position="1"/>
        <end position="21"/>
    </location>
</feature>
<feature type="chain" id="PRO_5022699129" evidence="1">
    <location>
        <begin position="22"/>
        <end position="62"/>
    </location>
</feature>
<accession>A0A5B7CSV7</accession>
<sequence length="62" mass="7036">MLFLKKLLIGVVLEWIKPVTDDPSFIGALMTHEFRQLNQFTQGKEALEATQCCHAGTNYLLL</sequence>
<reference evidence="2 3" key="1">
    <citation type="submission" date="2019-05" db="EMBL/GenBank/DDBJ databases">
        <title>Another draft genome of Portunus trituberculatus and its Hox gene families provides insights of decapod evolution.</title>
        <authorList>
            <person name="Jeong J.-H."/>
            <person name="Song I."/>
            <person name="Kim S."/>
            <person name="Choi T."/>
            <person name="Kim D."/>
            <person name="Ryu S."/>
            <person name="Kim W."/>
        </authorList>
    </citation>
    <scope>NUCLEOTIDE SEQUENCE [LARGE SCALE GENOMIC DNA]</scope>
    <source>
        <tissue evidence="2">Muscle</tissue>
    </source>
</reference>
<protein>
    <submittedName>
        <fullName evidence="2">Uncharacterized protein</fullName>
    </submittedName>
</protein>
<dbReference type="EMBL" id="VSRR010000210">
    <property type="protein sequence ID" value="MPC12325.1"/>
    <property type="molecule type" value="Genomic_DNA"/>
</dbReference>